<proteinExistence type="predicted"/>
<keyword evidence="2" id="KW-0812">Transmembrane</keyword>
<dbReference type="Proteomes" id="UP000320176">
    <property type="component" value="Unassembled WGS sequence"/>
</dbReference>
<comment type="caution">
    <text evidence="3">The sequence shown here is derived from an EMBL/GenBank/DDBJ whole genome shotgun (WGS) entry which is preliminary data.</text>
</comment>
<feature type="compositionally biased region" description="Polar residues" evidence="1">
    <location>
        <begin position="413"/>
        <end position="423"/>
    </location>
</feature>
<evidence type="ECO:0000313" key="3">
    <source>
        <dbReference type="EMBL" id="TWU01193.1"/>
    </source>
</evidence>
<sequence>MSLQPNRPFMSAPTPALVPTTLAQTTHHPRARLLPKPHQITAILLAIVVSFSSSVANSCPFCSAVKQTIRQEAAAMDAVVIASAVESDITVDPATGIIQMKIEQVLSGDKHVQAGQVVKAVYFGRAEIGRRFLLSGVDPPKLEWTCMPITKATEKYIVDSFALPDDDAARLRYYMQFLENDEEMISRDAYDEFASAPYDAVKKIKDDMDHEQLVKWLQESDIGPERKRLYFTMLGVCGTEKDLPMLEDMLRGTRTNMTSGLDALVACYLTLAGEKGLPLINELFLADHKAPFSHAYAAIMAIRFHGTEGDVIPRSALVESLHLVLERKELADMVIPDLAKWNDWSQIDRLVQLFKESDEENNWVRVPIVNYLRACPLPKAKDAVKELEEIDPESVRRASVFFPIPVPVRDNKGGTSSVTPQRSRNVEPDTLQSPVPLPNDGVLYADARNADSRTAGGVGLLATNGGNLVGIAGNEPMNPFRLVYVVSLMLATIVIGQFLVLSGGPAMGPAPVALTADGATVESPSQSNDSHDC</sequence>
<name>A0A5C6AMA7_9BACT</name>
<dbReference type="EMBL" id="SJPN01000005">
    <property type="protein sequence ID" value="TWU01193.1"/>
    <property type="molecule type" value="Genomic_DNA"/>
</dbReference>
<evidence type="ECO:0000313" key="4">
    <source>
        <dbReference type="Proteomes" id="UP000320176"/>
    </source>
</evidence>
<evidence type="ECO:0000256" key="1">
    <source>
        <dbReference type="SAM" id="MobiDB-lite"/>
    </source>
</evidence>
<feature type="transmembrane region" description="Helical" evidence="2">
    <location>
        <begin position="482"/>
        <end position="501"/>
    </location>
</feature>
<keyword evidence="4" id="KW-1185">Reference proteome</keyword>
<dbReference type="AlphaFoldDB" id="A0A5C6AMA7"/>
<keyword evidence="2" id="KW-0472">Membrane</keyword>
<feature type="region of interest" description="Disordered" evidence="1">
    <location>
        <begin position="411"/>
        <end position="438"/>
    </location>
</feature>
<evidence type="ECO:0000256" key="2">
    <source>
        <dbReference type="SAM" id="Phobius"/>
    </source>
</evidence>
<gene>
    <name evidence="3" type="ORF">Pla52n_45650</name>
</gene>
<reference evidence="3 4" key="1">
    <citation type="submission" date="2019-02" db="EMBL/GenBank/DDBJ databases">
        <title>Deep-cultivation of Planctomycetes and their phenomic and genomic characterization uncovers novel biology.</title>
        <authorList>
            <person name="Wiegand S."/>
            <person name="Jogler M."/>
            <person name="Boedeker C."/>
            <person name="Pinto D."/>
            <person name="Vollmers J."/>
            <person name="Rivas-Marin E."/>
            <person name="Kohn T."/>
            <person name="Peeters S.H."/>
            <person name="Heuer A."/>
            <person name="Rast P."/>
            <person name="Oberbeckmann S."/>
            <person name="Bunk B."/>
            <person name="Jeske O."/>
            <person name="Meyerdierks A."/>
            <person name="Storesund J.E."/>
            <person name="Kallscheuer N."/>
            <person name="Luecker S."/>
            <person name="Lage O.M."/>
            <person name="Pohl T."/>
            <person name="Merkel B.J."/>
            <person name="Hornburger P."/>
            <person name="Mueller R.-W."/>
            <person name="Bruemmer F."/>
            <person name="Labrenz M."/>
            <person name="Spormann A.M."/>
            <person name="Op Den Camp H."/>
            <person name="Overmann J."/>
            <person name="Amann R."/>
            <person name="Jetten M.S.M."/>
            <person name="Mascher T."/>
            <person name="Medema M.H."/>
            <person name="Devos D.P."/>
            <person name="Kaster A.-K."/>
            <person name="Ovreas L."/>
            <person name="Rohde M."/>
            <person name="Galperin M.Y."/>
            <person name="Jogler C."/>
        </authorList>
    </citation>
    <scope>NUCLEOTIDE SEQUENCE [LARGE SCALE GENOMIC DNA]</scope>
    <source>
        <strain evidence="3 4">Pla52n</strain>
    </source>
</reference>
<keyword evidence="2" id="KW-1133">Transmembrane helix</keyword>
<protein>
    <submittedName>
        <fullName evidence="3">Uncharacterized protein</fullName>
    </submittedName>
</protein>
<organism evidence="3 4">
    <name type="scientific">Stieleria varia</name>
    <dbReference type="NCBI Taxonomy" id="2528005"/>
    <lineage>
        <taxon>Bacteria</taxon>
        <taxon>Pseudomonadati</taxon>
        <taxon>Planctomycetota</taxon>
        <taxon>Planctomycetia</taxon>
        <taxon>Pirellulales</taxon>
        <taxon>Pirellulaceae</taxon>
        <taxon>Stieleria</taxon>
    </lineage>
</organism>
<accession>A0A5C6AMA7</accession>